<name>A0A4Z2FYS8_9TELE</name>
<proteinExistence type="predicted"/>
<evidence type="ECO:0000313" key="2">
    <source>
        <dbReference type="EMBL" id="TNN45502.1"/>
    </source>
</evidence>
<evidence type="ECO:0000256" key="1">
    <source>
        <dbReference type="SAM" id="MobiDB-lite"/>
    </source>
</evidence>
<organism evidence="2 3">
    <name type="scientific">Liparis tanakae</name>
    <name type="common">Tanaka's snailfish</name>
    <dbReference type="NCBI Taxonomy" id="230148"/>
    <lineage>
        <taxon>Eukaryota</taxon>
        <taxon>Metazoa</taxon>
        <taxon>Chordata</taxon>
        <taxon>Craniata</taxon>
        <taxon>Vertebrata</taxon>
        <taxon>Euteleostomi</taxon>
        <taxon>Actinopterygii</taxon>
        <taxon>Neopterygii</taxon>
        <taxon>Teleostei</taxon>
        <taxon>Neoteleostei</taxon>
        <taxon>Acanthomorphata</taxon>
        <taxon>Eupercaria</taxon>
        <taxon>Perciformes</taxon>
        <taxon>Cottioidei</taxon>
        <taxon>Cottales</taxon>
        <taxon>Liparidae</taxon>
        <taxon>Liparis</taxon>
    </lineage>
</organism>
<dbReference type="Proteomes" id="UP000314294">
    <property type="component" value="Unassembled WGS sequence"/>
</dbReference>
<sequence length="93" mass="9855">MWWRSSRPNRTRKAVSTGAGWSREPASASTHGKTSTTKTSTGGTSFTFPRHLPRLEPVKRQRAGPLEADLGVVGVAGLGASANLLGPHPVTLH</sequence>
<keyword evidence="3" id="KW-1185">Reference proteome</keyword>
<gene>
    <name evidence="2" type="ORF">EYF80_044286</name>
</gene>
<accession>A0A4Z2FYS8</accession>
<dbReference type="AlphaFoldDB" id="A0A4Z2FYS8"/>
<dbReference type="EMBL" id="SRLO01000843">
    <property type="protein sequence ID" value="TNN45502.1"/>
    <property type="molecule type" value="Genomic_DNA"/>
</dbReference>
<feature type="region of interest" description="Disordered" evidence="1">
    <location>
        <begin position="1"/>
        <end position="61"/>
    </location>
</feature>
<comment type="caution">
    <text evidence="2">The sequence shown here is derived from an EMBL/GenBank/DDBJ whole genome shotgun (WGS) entry which is preliminary data.</text>
</comment>
<protein>
    <submittedName>
        <fullName evidence="2">Uncharacterized protein</fullName>
    </submittedName>
</protein>
<reference evidence="2 3" key="1">
    <citation type="submission" date="2019-03" db="EMBL/GenBank/DDBJ databases">
        <title>First draft genome of Liparis tanakae, snailfish: a comprehensive survey of snailfish specific genes.</title>
        <authorList>
            <person name="Kim W."/>
            <person name="Song I."/>
            <person name="Jeong J.-H."/>
            <person name="Kim D."/>
            <person name="Kim S."/>
            <person name="Ryu S."/>
            <person name="Song J.Y."/>
            <person name="Lee S.K."/>
        </authorList>
    </citation>
    <scope>NUCLEOTIDE SEQUENCE [LARGE SCALE GENOMIC DNA]</scope>
    <source>
        <tissue evidence="2">Muscle</tissue>
    </source>
</reference>
<feature type="compositionally biased region" description="Low complexity" evidence="1">
    <location>
        <begin position="26"/>
        <end position="48"/>
    </location>
</feature>
<evidence type="ECO:0000313" key="3">
    <source>
        <dbReference type="Proteomes" id="UP000314294"/>
    </source>
</evidence>